<evidence type="ECO:0000313" key="2">
    <source>
        <dbReference type="Proteomes" id="UP001058650"/>
    </source>
</evidence>
<protein>
    <submittedName>
        <fullName evidence="1">Uncharacterized protein</fullName>
    </submittedName>
</protein>
<dbReference type="RefSeq" id="WP_132222721.1">
    <property type="nucleotide sequence ID" value="NZ_CP103866.1"/>
</dbReference>
<accession>A0ABY5U2V3</accession>
<reference evidence="1" key="1">
    <citation type="submission" date="2022-08" db="EMBL/GenBank/DDBJ databases">
        <title>The complete genome sequence of the thermophilic bacterium Laceyella sacchari FBKL4.010 reveals the basis for tetramethylpyrazine biosynthesis in Moutai-flavor Daqu.</title>
        <authorList>
            <person name="Li D."/>
            <person name="Huang W."/>
            <person name="Wang C."/>
            <person name="Qiu S."/>
        </authorList>
    </citation>
    <scope>NUCLEOTIDE SEQUENCE</scope>
    <source>
        <strain evidence="1">FBKL4.014</strain>
    </source>
</reference>
<sequence>MMQHTQALKAFADWMNQLVGKPFMDESQLEQFMFKAMERYQKHGIPGFIEYISQVVHMPISQEAMMGLMKQMMTPEGMREILGQLNMTPPAQVNELMLKRKQKQPRRDR</sequence>
<name>A0ABY5U2V3_LACSH</name>
<keyword evidence="2" id="KW-1185">Reference proteome</keyword>
<gene>
    <name evidence="1" type="ORF">NYR52_12610</name>
</gene>
<evidence type="ECO:0000313" key="1">
    <source>
        <dbReference type="EMBL" id="UWE02960.1"/>
    </source>
</evidence>
<dbReference type="EMBL" id="CP103866">
    <property type="protein sequence ID" value="UWE02960.1"/>
    <property type="molecule type" value="Genomic_DNA"/>
</dbReference>
<dbReference type="Proteomes" id="UP001058650">
    <property type="component" value="Chromosome"/>
</dbReference>
<proteinExistence type="predicted"/>
<organism evidence="1 2">
    <name type="scientific">Laceyella sacchari</name>
    <name type="common">Thermoactinomyces thalpophilus</name>
    <dbReference type="NCBI Taxonomy" id="37482"/>
    <lineage>
        <taxon>Bacteria</taxon>
        <taxon>Bacillati</taxon>
        <taxon>Bacillota</taxon>
        <taxon>Bacilli</taxon>
        <taxon>Bacillales</taxon>
        <taxon>Thermoactinomycetaceae</taxon>
        <taxon>Laceyella</taxon>
    </lineage>
</organism>